<sequence length="181" mass="20545">MTSGLDQKVQKDDGHRGRSALLKRLCSQDDQEESYESTSLKREEGEPFTLLLILASVVGHFIRKKICDAGCGDLVMVLKGLATTCEQRPRRVETSLSEHAAIPTWDHDLSMREYWLWIYDREECGIFQDDLKSAAEYGSLRGRGSCAKCTLHSHRRTSGVFVNISIPTSGCRFWDPCRTWT</sequence>
<evidence type="ECO:0000256" key="1">
    <source>
        <dbReference type="SAM" id="MobiDB-lite"/>
    </source>
</evidence>
<protein>
    <submittedName>
        <fullName evidence="2">Uncharacterized protein</fullName>
    </submittedName>
</protein>
<keyword evidence="3" id="KW-1185">Reference proteome</keyword>
<proteinExistence type="predicted"/>
<evidence type="ECO:0000313" key="3">
    <source>
        <dbReference type="Proteomes" id="UP000235672"/>
    </source>
</evidence>
<dbReference type="Proteomes" id="UP000235672">
    <property type="component" value="Unassembled WGS sequence"/>
</dbReference>
<name>A0A2J6PFJ2_9HELO</name>
<dbReference type="EMBL" id="KZ613542">
    <property type="protein sequence ID" value="PMD12797.1"/>
    <property type="molecule type" value="Genomic_DNA"/>
</dbReference>
<feature type="region of interest" description="Disordered" evidence="1">
    <location>
        <begin position="1"/>
        <end position="39"/>
    </location>
</feature>
<dbReference type="AlphaFoldDB" id="A0A2J6PFJ2"/>
<accession>A0A2J6PFJ2</accession>
<organism evidence="2 3">
    <name type="scientific">Hyaloscypha hepaticicola</name>
    <dbReference type="NCBI Taxonomy" id="2082293"/>
    <lineage>
        <taxon>Eukaryota</taxon>
        <taxon>Fungi</taxon>
        <taxon>Dikarya</taxon>
        <taxon>Ascomycota</taxon>
        <taxon>Pezizomycotina</taxon>
        <taxon>Leotiomycetes</taxon>
        <taxon>Helotiales</taxon>
        <taxon>Hyaloscyphaceae</taxon>
        <taxon>Hyaloscypha</taxon>
    </lineage>
</organism>
<reference evidence="2" key="1">
    <citation type="submission" date="2016-05" db="EMBL/GenBank/DDBJ databases">
        <title>A degradative enzymes factory behind the ericoid mycorrhizal symbiosis.</title>
        <authorList>
            <consortium name="DOE Joint Genome Institute"/>
            <person name="Martino E."/>
            <person name="Morin E."/>
            <person name="Grelet G."/>
            <person name="Kuo A."/>
            <person name="Kohler A."/>
            <person name="Daghino S."/>
            <person name="Barry K."/>
            <person name="Choi C."/>
            <person name="Cichocki N."/>
            <person name="Clum A."/>
            <person name="Copeland A."/>
            <person name="Hainaut M."/>
            <person name="Haridas S."/>
            <person name="Labutti K."/>
            <person name="Lindquist E."/>
            <person name="Lipzen A."/>
            <person name="Khouja H.-R."/>
            <person name="Murat C."/>
            <person name="Ohm R."/>
            <person name="Olson A."/>
            <person name="Spatafora J."/>
            <person name="Veneault-Fourrey C."/>
            <person name="Henrissat B."/>
            <person name="Grigoriev I."/>
            <person name="Martin F."/>
            <person name="Perotto S."/>
        </authorList>
    </citation>
    <scope>NUCLEOTIDE SEQUENCE [LARGE SCALE GENOMIC DNA]</scope>
    <source>
        <strain evidence="2">UAMH 7357</strain>
    </source>
</reference>
<gene>
    <name evidence="2" type="ORF">NA56DRAFT_712741</name>
</gene>
<evidence type="ECO:0000313" key="2">
    <source>
        <dbReference type="EMBL" id="PMD12797.1"/>
    </source>
</evidence>